<dbReference type="Pfam" id="PF05036">
    <property type="entry name" value="SPOR"/>
    <property type="match status" value="1"/>
</dbReference>
<sequence>MKQFVTFVFIILFSFISANAQSFTDHLQKSTQGKGVVTVNQSKEIDELVNGKTNQTVTRSPQNEKDKKTIENRLSTPKKEKGNSSASGNGRPVIKDSNREREFNQDAEIRQRIQENKETPEKREIRRESHKRDTTVNADENFDIPVIDMRKKVMRHSYKVTGYRVQAFAGGNSRKDRITAQKTGNAIKMKYPDQPVYVHFYSPRWICRVGNFKSLNEANKMLRQIRAMGYRSACLVKGKITVQK</sequence>
<reference evidence="4 5" key="1">
    <citation type="submission" date="2022-06" db="EMBL/GenBank/DDBJ databases">
        <title>A taxonomic note on the genus Prevotella: Description of four novel genera and emended description of the genera Hallella and Xylanibacter.</title>
        <authorList>
            <person name="Hitch T.C.A."/>
        </authorList>
    </citation>
    <scope>NUCLEOTIDE SEQUENCE [LARGE SCALE GENOMIC DNA]</scope>
    <source>
        <strain evidence="4 5">DSM 100619</strain>
    </source>
</reference>
<feature type="compositionally biased region" description="Basic and acidic residues" evidence="1">
    <location>
        <begin position="93"/>
        <end position="134"/>
    </location>
</feature>
<gene>
    <name evidence="4" type="ORF">NG821_03035</name>
</gene>
<protein>
    <submittedName>
        <fullName evidence="4">SPOR domain-containing protein</fullName>
    </submittedName>
</protein>
<evidence type="ECO:0000313" key="4">
    <source>
        <dbReference type="EMBL" id="MCO6024827.1"/>
    </source>
</evidence>
<dbReference type="InterPro" id="IPR007730">
    <property type="entry name" value="SPOR-like_dom"/>
</dbReference>
<dbReference type="RefSeq" id="WP_252760191.1">
    <property type="nucleotide sequence ID" value="NZ_JAMXLY010000007.1"/>
</dbReference>
<organism evidence="4 5">
    <name type="scientific">Segatella cerevisiae</name>
    <dbReference type="NCBI Taxonomy" id="2053716"/>
    <lineage>
        <taxon>Bacteria</taxon>
        <taxon>Pseudomonadati</taxon>
        <taxon>Bacteroidota</taxon>
        <taxon>Bacteroidia</taxon>
        <taxon>Bacteroidales</taxon>
        <taxon>Prevotellaceae</taxon>
        <taxon>Segatella</taxon>
    </lineage>
</organism>
<feature type="chain" id="PRO_5046113349" evidence="2">
    <location>
        <begin position="21"/>
        <end position="244"/>
    </location>
</feature>
<feature type="region of interest" description="Disordered" evidence="1">
    <location>
        <begin position="51"/>
        <end position="136"/>
    </location>
</feature>
<feature type="compositionally biased region" description="Polar residues" evidence="1">
    <location>
        <begin position="51"/>
        <end position="61"/>
    </location>
</feature>
<name>A0ABT1BWK9_9BACT</name>
<keyword evidence="2" id="KW-0732">Signal</keyword>
<keyword evidence="5" id="KW-1185">Reference proteome</keyword>
<feature type="signal peptide" evidence="2">
    <location>
        <begin position="1"/>
        <end position="20"/>
    </location>
</feature>
<comment type="caution">
    <text evidence="4">The sequence shown here is derived from an EMBL/GenBank/DDBJ whole genome shotgun (WGS) entry which is preliminary data.</text>
</comment>
<evidence type="ECO:0000256" key="2">
    <source>
        <dbReference type="SAM" id="SignalP"/>
    </source>
</evidence>
<dbReference type="EMBL" id="JAMXLY010000007">
    <property type="protein sequence ID" value="MCO6024827.1"/>
    <property type="molecule type" value="Genomic_DNA"/>
</dbReference>
<dbReference type="Proteomes" id="UP001204015">
    <property type="component" value="Unassembled WGS sequence"/>
</dbReference>
<feature type="compositionally biased region" description="Basic and acidic residues" evidence="1">
    <location>
        <begin position="62"/>
        <end position="82"/>
    </location>
</feature>
<evidence type="ECO:0000256" key="1">
    <source>
        <dbReference type="SAM" id="MobiDB-lite"/>
    </source>
</evidence>
<feature type="domain" description="SPOR" evidence="3">
    <location>
        <begin position="161"/>
        <end position="236"/>
    </location>
</feature>
<proteinExistence type="predicted"/>
<accession>A0ABT1BWK9</accession>
<evidence type="ECO:0000313" key="5">
    <source>
        <dbReference type="Proteomes" id="UP001204015"/>
    </source>
</evidence>
<evidence type="ECO:0000259" key="3">
    <source>
        <dbReference type="Pfam" id="PF05036"/>
    </source>
</evidence>